<accession>A0A1R3WAC7</accession>
<dbReference type="Proteomes" id="UP000186997">
    <property type="component" value="Unassembled WGS sequence"/>
</dbReference>
<protein>
    <submittedName>
        <fullName evidence="1">Uncharacterized protein</fullName>
    </submittedName>
</protein>
<gene>
    <name evidence="1" type="ORF">SAMN05421665_0102</name>
</gene>
<dbReference type="EMBL" id="FTPR01000001">
    <property type="protein sequence ID" value="SIT74754.1"/>
    <property type="molecule type" value="Genomic_DNA"/>
</dbReference>
<evidence type="ECO:0000313" key="2">
    <source>
        <dbReference type="Proteomes" id="UP000186997"/>
    </source>
</evidence>
<dbReference type="AlphaFoldDB" id="A0A1R3WAC7"/>
<keyword evidence="2" id="KW-1185">Reference proteome</keyword>
<dbReference type="OrthoDB" id="7838176at2"/>
<proteinExistence type="predicted"/>
<organism evidence="1 2">
    <name type="scientific">Yoonia rosea</name>
    <dbReference type="NCBI Taxonomy" id="287098"/>
    <lineage>
        <taxon>Bacteria</taxon>
        <taxon>Pseudomonadati</taxon>
        <taxon>Pseudomonadota</taxon>
        <taxon>Alphaproteobacteria</taxon>
        <taxon>Rhodobacterales</taxon>
        <taxon>Paracoccaceae</taxon>
        <taxon>Yoonia</taxon>
    </lineage>
</organism>
<name>A0A1R3WAC7_9RHOB</name>
<evidence type="ECO:0000313" key="1">
    <source>
        <dbReference type="EMBL" id="SIT74754.1"/>
    </source>
</evidence>
<sequence>MAALVWLLWPENLSVLSDPEPWFAFATACVFWIFTEFKTVEKSKATENDVRVARELLELHAGQFRFLLKETDLWQFISSEYYTNLGNFCDRWDREVLFFHDQQLNQQLEKLVKELSELHNKIAMNTVPVLLGGEFKTGFKQTRYVSEDEYDKLRAKSKEANSLASTAWQTLDEIVSKVRRTIPEATVKPL</sequence>
<reference evidence="2" key="1">
    <citation type="submission" date="2017-01" db="EMBL/GenBank/DDBJ databases">
        <authorList>
            <person name="Varghese N."/>
            <person name="Submissions S."/>
        </authorList>
    </citation>
    <scope>NUCLEOTIDE SEQUENCE [LARGE SCALE GENOMIC DNA]</scope>
    <source>
        <strain evidence="2">DSM 29591</strain>
    </source>
</reference>